<keyword evidence="2" id="KW-1185">Reference proteome</keyword>
<gene>
    <name evidence="1" type="ORF">SAMN04488065_0198</name>
</gene>
<accession>A0A1H3VRI4</accession>
<dbReference type="AlphaFoldDB" id="A0A1H3VRI4"/>
<evidence type="ECO:0000313" key="2">
    <source>
        <dbReference type="Proteomes" id="UP000236755"/>
    </source>
</evidence>
<dbReference type="RefSeq" id="WP_092630071.1">
    <property type="nucleotide sequence ID" value="NZ_FNQT01000001.1"/>
</dbReference>
<organism evidence="1 2">
    <name type="scientific">Haloplanus vescus</name>
    <dbReference type="NCBI Taxonomy" id="555874"/>
    <lineage>
        <taxon>Archaea</taxon>
        <taxon>Methanobacteriati</taxon>
        <taxon>Methanobacteriota</taxon>
        <taxon>Stenosarchaea group</taxon>
        <taxon>Halobacteria</taxon>
        <taxon>Halobacteriales</taxon>
        <taxon>Haloferacaceae</taxon>
        <taxon>Haloplanus</taxon>
    </lineage>
</organism>
<dbReference type="EMBL" id="FNQT01000001">
    <property type="protein sequence ID" value="SDZ77291.1"/>
    <property type="molecule type" value="Genomic_DNA"/>
</dbReference>
<evidence type="ECO:0000313" key="1">
    <source>
        <dbReference type="EMBL" id="SDZ77291.1"/>
    </source>
</evidence>
<name>A0A1H3VRI4_9EURY</name>
<dbReference type="STRING" id="555874.SAMN04488065_0198"/>
<proteinExistence type="predicted"/>
<dbReference type="OrthoDB" id="302786at2157"/>
<protein>
    <submittedName>
        <fullName evidence="1">Uncharacterized protein</fullName>
    </submittedName>
</protein>
<reference evidence="1 2" key="1">
    <citation type="submission" date="2016-10" db="EMBL/GenBank/DDBJ databases">
        <authorList>
            <person name="de Groot N.N."/>
        </authorList>
    </citation>
    <scope>NUCLEOTIDE SEQUENCE [LARGE SCALE GENOMIC DNA]</scope>
    <source>
        <strain evidence="1 2">CGMCC 1.8712</strain>
    </source>
</reference>
<sequence>MSQTEPSGDELDRDTITDNTIATWLNEHGPDWVLEIDPLDGETEYLGLVDGRFRAYNERGINFVALDYLDDIAERARKISYVSLEDSPFEPSDDDEDDDS</sequence>
<dbReference type="Proteomes" id="UP000236755">
    <property type="component" value="Unassembled WGS sequence"/>
</dbReference>